<dbReference type="AlphaFoldDB" id="A0AB34JA95"/>
<dbReference type="PROSITE" id="PS00671">
    <property type="entry name" value="D_2_HYDROXYACID_DH_3"/>
    <property type="match status" value="1"/>
</dbReference>
<dbReference type="InterPro" id="IPR036291">
    <property type="entry name" value="NAD(P)-bd_dom_sf"/>
</dbReference>
<dbReference type="InterPro" id="IPR006139">
    <property type="entry name" value="D-isomer_2_OHA_DH_cat_dom"/>
</dbReference>
<dbReference type="Pfam" id="PF02826">
    <property type="entry name" value="2-Hacid_dh_C"/>
    <property type="match status" value="1"/>
</dbReference>
<protein>
    <recommendedName>
        <fullName evidence="7">D-isomer specific 2-hydroxyacid dehydrogenase NAD-binding domain-containing protein</fullName>
    </recommendedName>
</protein>
<feature type="domain" description="D-isomer specific 2-hydroxyacid dehydrogenase NAD-binding" evidence="4">
    <location>
        <begin position="178"/>
        <end position="345"/>
    </location>
</feature>
<evidence type="ECO:0008006" key="7">
    <source>
        <dbReference type="Google" id="ProtNLM"/>
    </source>
</evidence>
<gene>
    <name evidence="5" type="ORF">AB1Y20_003240</name>
</gene>
<dbReference type="GO" id="GO:0051287">
    <property type="term" value="F:NAD binding"/>
    <property type="evidence" value="ECO:0007669"/>
    <property type="project" value="InterPro"/>
</dbReference>
<proteinExistence type="inferred from homology"/>
<dbReference type="InterPro" id="IPR029753">
    <property type="entry name" value="D-isomer_DH_CS"/>
</dbReference>
<dbReference type="InterPro" id="IPR050223">
    <property type="entry name" value="D-isomer_2-hydroxyacid_DH"/>
</dbReference>
<comment type="caution">
    <text evidence="5">The sequence shown here is derived from an EMBL/GenBank/DDBJ whole genome shotgun (WGS) entry which is preliminary data.</text>
</comment>
<evidence type="ECO:0000313" key="5">
    <source>
        <dbReference type="EMBL" id="KAL1518970.1"/>
    </source>
</evidence>
<comment type="similarity">
    <text evidence="2">Belongs to the D-isomer specific 2-hydroxyacid dehydrogenase family.</text>
</comment>
<organism evidence="5 6">
    <name type="scientific">Prymnesium parvum</name>
    <name type="common">Toxic golden alga</name>
    <dbReference type="NCBI Taxonomy" id="97485"/>
    <lineage>
        <taxon>Eukaryota</taxon>
        <taxon>Haptista</taxon>
        <taxon>Haptophyta</taxon>
        <taxon>Prymnesiophyceae</taxon>
        <taxon>Prymnesiales</taxon>
        <taxon>Prymnesiaceae</taxon>
        <taxon>Prymnesium</taxon>
    </lineage>
</organism>
<keyword evidence="1 2" id="KW-0560">Oxidoreductase</keyword>
<evidence type="ECO:0000256" key="2">
    <source>
        <dbReference type="RuleBase" id="RU003719"/>
    </source>
</evidence>
<name>A0AB34JA95_PRYPA</name>
<dbReference type="InterPro" id="IPR006140">
    <property type="entry name" value="D-isomer_DH_NAD-bd"/>
</dbReference>
<dbReference type="SUPFAM" id="SSF52283">
    <property type="entry name" value="Formate/glycerate dehydrogenase catalytic domain-like"/>
    <property type="match status" value="1"/>
</dbReference>
<dbReference type="PANTHER" id="PTHR10996">
    <property type="entry name" value="2-HYDROXYACID DEHYDROGENASE-RELATED"/>
    <property type="match status" value="1"/>
</dbReference>
<feature type="domain" description="D-isomer specific 2-hydroxyacid dehydrogenase catalytic" evidence="3">
    <location>
        <begin position="86"/>
        <end position="376"/>
    </location>
</feature>
<evidence type="ECO:0000259" key="3">
    <source>
        <dbReference type="Pfam" id="PF00389"/>
    </source>
</evidence>
<evidence type="ECO:0000259" key="4">
    <source>
        <dbReference type="Pfam" id="PF02826"/>
    </source>
</evidence>
<evidence type="ECO:0000313" key="6">
    <source>
        <dbReference type="Proteomes" id="UP001515480"/>
    </source>
</evidence>
<dbReference type="Gene3D" id="3.40.50.720">
    <property type="entry name" value="NAD(P)-binding Rossmann-like Domain"/>
    <property type="match status" value="2"/>
</dbReference>
<dbReference type="GO" id="GO:0016616">
    <property type="term" value="F:oxidoreductase activity, acting on the CH-OH group of donors, NAD or NADP as acceptor"/>
    <property type="evidence" value="ECO:0007669"/>
    <property type="project" value="InterPro"/>
</dbReference>
<accession>A0AB34JA95</accession>
<dbReference type="Proteomes" id="UP001515480">
    <property type="component" value="Unassembled WGS sequence"/>
</dbReference>
<sequence>MSTRCSVRLGLLAAALGLAGLVALRRRRRRLISLSSPPPTALFFGPATQLLEPVRKLLSTQWRLQAADDDSPLAARHATALVGGLALANAMLREAGPQLKLLQCHFTGTDWLDKQAVPSGVVVCNATGQEVAIAEWVVGAILRHVTRAADEDAAMRTRCAAASAAAADLGFAPPFFSSPPRPTRKELSSCTVGIVGFGAIGAQIAARLAPFGCKLIATVGRATPPARPRHLLWLRGSSALPALLQQSDFVVLTCPLTEKTKGLIGAAEFRLMKQDTYLVNVARGPIVDEDALYSALRNGRIAGAAIDVWYRLPAIASGQVECAPCDLAKHPFHELHNVLLSPHTSGWSNEHMQRRIAIVSANLDAVAQGRTPSNVVYRVE</sequence>
<dbReference type="EMBL" id="JBGBPQ010000010">
    <property type="protein sequence ID" value="KAL1518970.1"/>
    <property type="molecule type" value="Genomic_DNA"/>
</dbReference>
<evidence type="ECO:0000256" key="1">
    <source>
        <dbReference type="ARBA" id="ARBA00023002"/>
    </source>
</evidence>
<dbReference type="SUPFAM" id="SSF51735">
    <property type="entry name" value="NAD(P)-binding Rossmann-fold domains"/>
    <property type="match status" value="1"/>
</dbReference>
<dbReference type="Pfam" id="PF00389">
    <property type="entry name" value="2-Hacid_dh"/>
    <property type="match status" value="1"/>
</dbReference>
<reference evidence="5 6" key="1">
    <citation type="journal article" date="2024" name="Science">
        <title>Giant polyketide synthase enzymes in the biosynthesis of giant marine polyether toxins.</title>
        <authorList>
            <person name="Fallon T.R."/>
            <person name="Shende V.V."/>
            <person name="Wierzbicki I.H."/>
            <person name="Pendleton A.L."/>
            <person name="Watervoot N.F."/>
            <person name="Auber R.P."/>
            <person name="Gonzalez D.J."/>
            <person name="Wisecaver J.H."/>
            <person name="Moore B.S."/>
        </authorList>
    </citation>
    <scope>NUCLEOTIDE SEQUENCE [LARGE SCALE GENOMIC DNA]</scope>
    <source>
        <strain evidence="5 6">12B1</strain>
    </source>
</reference>
<keyword evidence="6" id="KW-1185">Reference proteome</keyword>